<dbReference type="Proteomes" id="UP001324427">
    <property type="component" value="Unassembled WGS sequence"/>
</dbReference>
<organism evidence="1 2">
    <name type="scientific">Oleoguttula mirabilis</name>
    <dbReference type="NCBI Taxonomy" id="1507867"/>
    <lineage>
        <taxon>Eukaryota</taxon>
        <taxon>Fungi</taxon>
        <taxon>Dikarya</taxon>
        <taxon>Ascomycota</taxon>
        <taxon>Pezizomycotina</taxon>
        <taxon>Dothideomycetes</taxon>
        <taxon>Dothideomycetidae</taxon>
        <taxon>Mycosphaerellales</taxon>
        <taxon>Teratosphaeriaceae</taxon>
        <taxon>Oleoguttula</taxon>
    </lineage>
</organism>
<reference evidence="1 2" key="1">
    <citation type="submission" date="2021-11" db="EMBL/GenBank/DDBJ databases">
        <title>Black yeast isolated from Biological Soil Crust.</title>
        <authorList>
            <person name="Kurbessoian T."/>
        </authorList>
    </citation>
    <scope>NUCLEOTIDE SEQUENCE [LARGE SCALE GENOMIC DNA]</scope>
    <source>
        <strain evidence="1 2">CCFEE 5522</strain>
    </source>
</reference>
<accession>A0AAV9JJ89</accession>
<name>A0AAV9JJ89_9PEZI</name>
<keyword evidence="2" id="KW-1185">Reference proteome</keyword>
<sequence>MVDSSLPNDVVFGESSAFNVLNDGHYNNQADCRLLGLAAELRNKIYSELLRFEDVEGPKHCSPAILATCRQAYTEGHSILYGVNDFAVIMDLNPARPYNSLFGFGHPWKIFSLGRELPQLRFDLDPAGCDWPQPLLMATQIRLAIVLRSPVIHGQMPMASGQDLGLSPELRELNRVIYQLYGFLQASSVVKEVRIEVQVEDASLSEGSLTELISPARLIAPSIDVSIHGVSSALASNIRAATTPAYRRSPTGDLFKKYHQLKREVSSRCMLANALRVTSPHESAIATRTELLVKLFAKPIIVERQEQLEKVVGLLEAKLDEAGTSVFTQAIETANARYKDMIGLETARIARKSGGNAADREVSEERH</sequence>
<proteinExistence type="predicted"/>
<dbReference type="EMBL" id="JAVFHQ010000021">
    <property type="protein sequence ID" value="KAK4545053.1"/>
    <property type="molecule type" value="Genomic_DNA"/>
</dbReference>
<evidence type="ECO:0000313" key="2">
    <source>
        <dbReference type="Proteomes" id="UP001324427"/>
    </source>
</evidence>
<gene>
    <name evidence="1" type="ORF">LTR36_003604</name>
</gene>
<comment type="caution">
    <text evidence="1">The sequence shown here is derived from an EMBL/GenBank/DDBJ whole genome shotgun (WGS) entry which is preliminary data.</text>
</comment>
<protein>
    <submittedName>
        <fullName evidence="1">Uncharacterized protein</fullName>
    </submittedName>
</protein>
<dbReference type="AlphaFoldDB" id="A0AAV9JJ89"/>
<evidence type="ECO:0000313" key="1">
    <source>
        <dbReference type="EMBL" id="KAK4545053.1"/>
    </source>
</evidence>